<dbReference type="Gene3D" id="3.40.50.720">
    <property type="entry name" value="NAD(P)-binding Rossmann-like Domain"/>
    <property type="match status" value="1"/>
</dbReference>
<evidence type="ECO:0000313" key="9">
    <source>
        <dbReference type="EMBL" id="MDQ0151930.1"/>
    </source>
</evidence>
<dbReference type="Pfam" id="PF18317">
    <property type="entry name" value="SDH_C"/>
    <property type="match status" value="1"/>
</dbReference>
<dbReference type="Pfam" id="PF08501">
    <property type="entry name" value="Shikimate_dh_N"/>
    <property type="match status" value="1"/>
</dbReference>
<feature type="domain" description="Quinate/shikimate 5-dehydrogenase/glutamyl-tRNA reductase" evidence="6">
    <location>
        <begin position="119"/>
        <end position="170"/>
    </location>
</feature>
<dbReference type="InterPro" id="IPR041121">
    <property type="entry name" value="SDH_C"/>
</dbReference>
<comment type="subunit">
    <text evidence="5">Homodimer.</text>
</comment>
<dbReference type="RefSeq" id="WP_106611644.1">
    <property type="nucleotide sequence ID" value="NZ_JAUSTO010000003.1"/>
</dbReference>
<comment type="pathway">
    <text evidence="1 5">Metabolic intermediate biosynthesis; chorismate biosynthesis; chorismate from D-erythrose 4-phosphate and phosphoenolpyruvate: step 4/7.</text>
</comment>
<dbReference type="SUPFAM" id="SSF51735">
    <property type="entry name" value="NAD(P)-binding Rossmann-fold domains"/>
    <property type="match status" value="1"/>
</dbReference>
<keyword evidence="5" id="KW-0028">Amino-acid biosynthesis</keyword>
<dbReference type="GO" id="GO:0009073">
    <property type="term" value="P:aromatic amino acid family biosynthetic process"/>
    <property type="evidence" value="ECO:0007669"/>
    <property type="project" value="UniProtKB-KW"/>
</dbReference>
<evidence type="ECO:0000256" key="5">
    <source>
        <dbReference type="HAMAP-Rule" id="MF_00222"/>
    </source>
</evidence>
<keyword evidence="5" id="KW-0521">NADP</keyword>
<dbReference type="AlphaFoldDB" id="A0AAE4AKE9"/>
<dbReference type="PANTHER" id="PTHR21089:SF1">
    <property type="entry name" value="BIFUNCTIONAL 3-DEHYDROQUINATE DEHYDRATASE_SHIKIMATE DEHYDROGENASE, CHLOROPLASTIC"/>
    <property type="match status" value="1"/>
</dbReference>
<dbReference type="GO" id="GO:0009423">
    <property type="term" value="P:chorismate biosynthetic process"/>
    <property type="evidence" value="ECO:0007669"/>
    <property type="project" value="UniProtKB-UniRule"/>
</dbReference>
<name>A0AAE4AKE9_9FIRM</name>
<dbReference type="EMBL" id="JAUSTO010000003">
    <property type="protein sequence ID" value="MDQ0151930.1"/>
    <property type="molecule type" value="Genomic_DNA"/>
</dbReference>
<protein>
    <recommendedName>
        <fullName evidence="2 5">Shikimate dehydrogenase (NADP(+))</fullName>
        <shortName evidence="5">SDH</shortName>
        <ecNumber evidence="2 5">1.1.1.25</ecNumber>
    </recommendedName>
</protein>
<evidence type="ECO:0000256" key="4">
    <source>
        <dbReference type="ARBA" id="ARBA00049442"/>
    </source>
</evidence>
<sequence>MMSANTLVCGLIANPIGHSLSPLLHNTLAERMGVDLAYLPFPVREAERLGEAVHGAYALGIRGLNVTVPYKMAVLPFLCGLDRAAEQIGAVNTLLRTDQGYLGCNTDLPGMERLLKREGISLRGEPVLLLGAGGAARAIAVMAALHGASELTVLNRSAERAEQFVSELQSRFPGTCFTAAGLDGWRELSRQDYIAFQCSSVGMYPYTEKSLIPETDFYHKLRCGVDLIYTPSETEFMRRLSAAGREALGGLDMLLYQGVLSFELWTGRSVPEALCAELRACLQRELSRRERE</sequence>
<keyword evidence="3 5" id="KW-0057">Aromatic amino acid biosynthesis</keyword>
<feature type="domain" description="SDH C-terminal" evidence="8">
    <location>
        <begin position="250"/>
        <end position="274"/>
    </location>
</feature>
<proteinExistence type="inferred from homology"/>
<dbReference type="Proteomes" id="UP001241537">
    <property type="component" value="Unassembled WGS sequence"/>
</dbReference>
<dbReference type="InterPro" id="IPR006151">
    <property type="entry name" value="Shikm_DH/Glu-tRNA_Rdtase"/>
</dbReference>
<evidence type="ECO:0000313" key="10">
    <source>
        <dbReference type="Proteomes" id="UP001241537"/>
    </source>
</evidence>
<dbReference type="SUPFAM" id="SSF53223">
    <property type="entry name" value="Aminoacid dehydrogenase-like, N-terminal domain"/>
    <property type="match status" value="1"/>
</dbReference>
<feature type="domain" description="Shikimate dehydrogenase substrate binding N-terminal" evidence="7">
    <location>
        <begin position="11"/>
        <end position="94"/>
    </location>
</feature>
<keyword evidence="5 9" id="KW-0560">Oxidoreductase</keyword>
<dbReference type="InterPro" id="IPR036291">
    <property type="entry name" value="NAD(P)-bd_dom_sf"/>
</dbReference>
<dbReference type="HAMAP" id="MF_00222">
    <property type="entry name" value="Shikimate_DH_AroE"/>
    <property type="match status" value="1"/>
</dbReference>
<feature type="binding site" evidence="5">
    <location>
        <position position="257"/>
    </location>
    <ligand>
        <name>shikimate</name>
        <dbReference type="ChEBI" id="CHEBI:36208"/>
    </ligand>
</feature>
<dbReference type="CDD" id="cd01065">
    <property type="entry name" value="NAD_bind_Shikimate_DH"/>
    <property type="match status" value="1"/>
</dbReference>
<feature type="binding site" evidence="5">
    <location>
        <position position="67"/>
    </location>
    <ligand>
        <name>shikimate</name>
        <dbReference type="ChEBI" id="CHEBI:36208"/>
    </ligand>
</feature>
<dbReference type="Pfam" id="PF01488">
    <property type="entry name" value="Shikimate_DH"/>
    <property type="match status" value="1"/>
</dbReference>
<evidence type="ECO:0000256" key="2">
    <source>
        <dbReference type="ARBA" id="ARBA00012962"/>
    </source>
</evidence>
<dbReference type="GO" id="GO:0019632">
    <property type="term" value="P:shikimate metabolic process"/>
    <property type="evidence" value="ECO:0007669"/>
    <property type="project" value="TreeGrafter"/>
</dbReference>
<evidence type="ECO:0000256" key="3">
    <source>
        <dbReference type="ARBA" id="ARBA00023141"/>
    </source>
</evidence>
<keyword evidence="10" id="KW-1185">Reference proteome</keyword>
<dbReference type="PANTHER" id="PTHR21089">
    <property type="entry name" value="SHIKIMATE DEHYDROGENASE"/>
    <property type="match status" value="1"/>
</dbReference>
<feature type="binding site" evidence="5">
    <location>
        <position position="229"/>
    </location>
    <ligand>
        <name>shikimate</name>
        <dbReference type="ChEBI" id="CHEBI:36208"/>
    </ligand>
</feature>
<accession>A0AAE4AKE9</accession>
<feature type="binding site" evidence="5">
    <location>
        <position position="92"/>
    </location>
    <ligand>
        <name>shikimate</name>
        <dbReference type="ChEBI" id="CHEBI:36208"/>
    </ligand>
</feature>
<feature type="binding site" evidence="5">
    <location>
        <position position="107"/>
    </location>
    <ligand>
        <name>shikimate</name>
        <dbReference type="ChEBI" id="CHEBI:36208"/>
    </ligand>
</feature>
<comment type="caution">
    <text evidence="5">Lacks conserved residue(s) required for the propagation of feature annotation.</text>
</comment>
<feature type="active site" description="Proton acceptor" evidence="5">
    <location>
        <position position="71"/>
    </location>
</feature>
<evidence type="ECO:0000259" key="7">
    <source>
        <dbReference type="Pfam" id="PF08501"/>
    </source>
</evidence>
<comment type="catalytic activity">
    <reaction evidence="4 5">
        <text>shikimate + NADP(+) = 3-dehydroshikimate + NADPH + H(+)</text>
        <dbReference type="Rhea" id="RHEA:17737"/>
        <dbReference type="ChEBI" id="CHEBI:15378"/>
        <dbReference type="ChEBI" id="CHEBI:16630"/>
        <dbReference type="ChEBI" id="CHEBI:36208"/>
        <dbReference type="ChEBI" id="CHEBI:57783"/>
        <dbReference type="ChEBI" id="CHEBI:58349"/>
        <dbReference type="EC" id="1.1.1.25"/>
    </reaction>
</comment>
<organism evidence="9 10">
    <name type="scientific">Moryella indoligenes</name>
    <dbReference type="NCBI Taxonomy" id="371674"/>
    <lineage>
        <taxon>Bacteria</taxon>
        <taxon>Bacillati</taxon>
        <taxon>Bacillota</taxon>
        <taxon>Clostridia</taxon>
        <taxon>Lachnospirales</taxon>
        <taxon>Lachnospiraceae</taxon>
        <taxon>Moryella</taxon>
    </lineage>
</organism>
<comment type="function">
    <text evidence="5">Involved in the biosynthesis of the chorismate, which leads to the biosynthesis of aromatic amino acids. Catalyzes the reversible NADPH linked reduction of 3-dehydroshikimate (DHSA) to yield shikimate (SA).</text>
</comment>
<gene>
    <name evidence="5" type="primary">aroE</name>
    <name evidence="9" type="ORF">J2S20_000612</name>
</gene>
<reference evidence="9" key="1">
    <citation type="submission" date="2023-07" db="EMBL/GenBank/DDBJ databases">
        <title>Genomic Encyclopedia of Type Strains, Phase IV (KMG-IV): sequencing the most valuable type-strain genomes for metagenomic binning, comparative biology and taxonomic classification.</title>
        <authorList>
            <person name="Goeker M."/>
        </authorList>
    </citation>
    <scope>NUCLEOTIDE SEQUENCE</scope>
    <source>
        <strain evidence="9">DSM 19659</strain>
    </source>
</reference>
<comment type="similarity">
    <text evidence="5">Belongs to the shikimate dehydrogenase family.</text>
</comment>
<dbReference type="Gene3D" id="3.40.50.10860">
    <property type="entry name" value="Leucine Dehydrogenase, chain A, domain 1"/>
    <property type="match status" value="1"/>
</dbReference>
<dbReference type="InterPro" id="IPR046346">
    <property type="entry name" value="Aminoacid_DH-like_N_sf"/>
</dbReference>
<dbReference type="GO" id="GO:0004764">
    <property type="term" value="F:shikimate 3-dehydrogenase (NADP+) activity"/>
    <property type="evidence" value="ECO:0007669"/>
    <property type="project" value="UniProtKB-UniRule"/>
</dbReference>
<dbReference type="EC" id="1.1.1.25" evidence="2 5"/>
<feature type="binding site" evidence="5">
    <location>
        <begin position="131"/>
        <end position="135"/>
    </location>
    <ligand>
        <name>NADP(+)</name>
        <dbReference type="ChEBI" id="CHEBI:58349"/>
    </ligand>
</feature>
<evidence type="ECO:0000259" key="8">
    <source>
        <dbReference type="Pfam" id="PF18317"/>
    </source>
</evidence>
<feature type="binding site" evidence="5">
    <location>
        <position position="250"/>
    </location>
    <ligand>
        <name>NADP(+)</name>
        <dbReference type="ChEBI" id="CHEBI:58349"/>
    </ligand>
</feature>
<feature type="binding site" evidence="5">
    <location>
        <begin position="19"/>
        <end position="21"/>
    </location>
    <ligand>
        <name>shikimate</name>
        <dbReference type="ChEBI" id="CHEBI:36208"/>
    </ligand>
</feature>
<comment type="caution">
    <text evidence="9">The sequence shown here is derived from an EMBL/GenBank/DDBJ whole genome shotgun (WGS) entry which is preliminary data.</text>
</comment>
<evidence type="ECO:0000259" key="6">
    <source>
        <dbReference type="Pfam" id="PF01488"/>
    </source>
</evidence>
<evidence type="ECO:0000256" key="1">
    <source>
        <dbReference type="ARBA" id="ARBA00004871"/>
    </source>
</evidence>
<feature type="binding site" evidence="5">
    <location>
        <position position="227"/>
    </location>
    <ligand>
        <name>NADP(+)</name>
        <dbReference type="ChEBI" id="CHEBI:58349"/>
    </ligand>
</feature>
<dbReference type="GO" id="GO:0008652">
    <property type="term" value="P:amino acid biosynthetic process"/>
    <property type="evidence" value="ECO:0007669"/>
    <property type="project" value="UniProtKB-KW"/>
</dbReference>
<dbReference type="InterPro" id="IPR013708">
    <property type="entry name" value="Shikimate_DH-bd_N"/>
</dbReference>
<dbReference type="InterPro" id="IPR022893">
    <property type="entry name" value="Shikimate_DH_fam"/>
</dbReference>